<dbReference type="InterPro" id="IPR021725">
    <property type="entry name" value="Cdd1"/>
</dbReference>
<accession>A0A6V7CE63</accession>
<reference evidence="1 2" key="1">
    <citation type="submission" date="2020-07" db="EMBL/GenBank/DDBJ databases">
        <authorList>
            <person name="Pothier F. J."/>
        </authorList>
    </citation>
    <scope>NUCLEOTIDE SEQUENCE [LARGE SCALE GENOMIC DNA]</scope>
    <source>
        <strain evidence="1 2">CFBP 498</strain>
    </source>
</reference>
<dbReference type="AlphaFoldDB" id="A0A6V7CE63"/>
<protein>
    <recommendedName>
        <fullName evidence="3">Mitomycin resistance protein</fullName>
    </recommendedName>
</protein>
<evidence type="ECO:0000313" key="2">
    <source>
        <dbReference type="Proteomes" id="UP000515406"/>
    </source>
</evidence>
<proteinExistence type="predicted"/>
<dbReference type="EMBL" id="LR828257">
    <property type="protein sequence ID" value="CAD0313197.1"/>
    <property type="molecule type" value="Genomic_DNA"/>
</dbReference>
<dbReference type="Proteomes" id="UP000515406">
    <property type="component" value="Chromosome"/>
</dbReference>
<dbReference type="Pfam" id="PF11731">
    <property type="entry name" value="Cdd1"/>
    <property type="match status" value="1"/>
</dbReference>
<evidence type="ECO:0008006" key="3">
    <source>
        <dbReference type="Google" id="ProtNLM"/>
    </source>
</evidence>
<evidence type="ECO:0000313" key="1">
    <source>
        <dbReference type="EMBL" id="CAD0313186.1"/>
    </source>
</evidence>
<name>A0A6V7CE63_9XANT</name>
<sequence length="126" mass="14071">MACWNVYAPSAAEFLHPRKRIIPAMHPAKVDRNHLLCLTDLPNVGPACEKDLRLIGIRVPAQLRGRDAYDMYAQLCLRTGVLHDPCVIDVFLSIVRFMEGEAPGPWWSFSAERKAKLASEAPLSMG</sequence>
<dbReference type="EMBL" id="LR828257">
    <property type="protein sequence ID" value="CAD0313186.1"/>
    <property type="molecule type" value="Genomic_DNA"/>
</dbReference>
<gene>
    <name evidence="1" type="ORF">CFBP498_11600</name>
</gene>
<dbReference type="Gene3D" id="1.10.150.20">
    <property type="entry name" value="5' to 3' exonuclease, C-terminal subdomain"/>
    <property type="match status" value="1"/>
</dbReference>
<organism evidence="1 2">
    <name type="scientific">Xanthomonas hortorum pv. vitians</name>
    <dbReference type="NCBI Taxonomy" id="83224"/>
    <lineage>
        <taxon>Bacteria</taxon>
        <taxon>Pseudomonadati</taxon>
        <taxon>Pseudomonadota</taxon>
        <taxon>Gammaproteobacteria</taxon>
        <taxon>Lysobacterales</taxon>
        <taxon>Lysobacteraceae</taxon>
        <taxon>Xanthomonas</taxon>
    </lineage>
</organism>
<keyword evidence="2" id="KW-1185">Reference proteome</keyword>